<name>A0A5B0M6P5_PUCGR</name>
<dbReference type="EMBL" id="VSWC01000170">
    <property type="protein sequence ID" value="KAA1071853.1"/>
    <property type="molecule type" value="Genomic_DNA"/>
</dbReference>
<evidence type="ECO:0000313" key="1">
    <source>
        <dbReference type="EMBL" id="KAA1071853.1"/>
    </source>
</evidence>
<reference evidence="1 2" key="1">
    <citation type="submission" date="2019-05" db="EMBL/GenBank/DDBJ databases">
        <title>Emergence of the Ug99 lineage of the wheat stem rust pathogen through somatic hybridization.</title>
        <authorList>
            <person name="Li F."/>
            <person name="Upadhyaya N.M."/>
            <person name="Sperschneider J."/>
            <person name="Matny O."/>
            <person name="Nguyen-Phuc H."/>
            <person name="Mago R."/>
            <person name="Raley C."/>
            <person name="Miller M.E."/>
            <person name="Silverstein K.A.T."/>
            <person name="Henningsen E."/>
            <person name="Hirsch C.D."/>
            <person name="Visser B."/>
            <person name="Pretorius Z.A."/>
            <person name="Steffenson B.J."/>
            <person name="Schwessinger B."/>
            <person name="Dodds P.N."/>
            <person name="Figueroa M."/>
        </authorList>
    </citation>
    <scope>NUCLEOTIDE SEQUENCE [LARGE SCALE GENOMIC DNA]</scope>
    <source>
        <strain evidence="1">21-0</strain>
    </source>
</reference>
<evidence type="ECO:0000313" key="2">
    <source>
        <dbReference type="Proteomes" id="UP000324748"/>
    </source>
</evidence>
<gene>
    <name evidence="1" type="ORF">PGT21_021395</name>
</gene>
<accession>A0A5B0M6P5</accession>
<protein>
    <submittedName>
        <fullName evidence="1">Uncharacterized protein</fullName>
    </submittedName>
</protein>
<sequence length="96" mass="11005">MFCSFLETDLKLSLTAATRSPYHNLLLPTRFNPDNYQKIIPIILPVQLRLTYAYPPGTISALLHHHRSDNSVVLTVIGLVRTLIASRYLCWKVRRA</sequence>
<keyword evidence="2" id="KW-1185">Reference proteome</keyword>
<dbReference type="Proteomes" id="UP000324748">
    <property type="component" value="Unassembled WGS sequence"/>
</dbReference>
<proteinExistence type="predicted"/>
<organism evidence="1 2">
    <name type="scientific">Puccinia graminis f. sp. tritici</name>
    <dbReference type="NCBI Taxonomy" id="56615"/>
    <lineage>
        <taxon>Eukaryota</taxon>
        <taxon>Fungi</taxon>
        <taxon>Dikarya</taxon>
        <taxon>Basidiomycota</taxon>
        <taxon>Pucciniomycotina</taxon>
        <taxon>Pucciniomycetes</taxon>
        <taxon>Pucciniales</taxon>
        <taxon>Pucciniaceae</taxon>
        <taxon>Puccinia</taxon>
    </lineage>
</organism>
<comment type="caution">
    <text evidence="1">The sequence shown here is derived from an EMBL/GenBank/DDBJ whole genome shotgun (WGS) entry which is preliminary data.</text>
</comment>
<dbReference type="AlphaFoldDB" id="A0A5B0M6P5"/>